<name>C1EEA6_MICCC</name>
<dbReference type="OrthoDB" id="341421at2759"/>
<reference evidence="2 3" key="1">
    <citation type="journal article" date="2009" name="Science">
        <title>Green evolution and dynamic adaptations revealed by genomes of the marine picoeukaryotes Micromonas.</title>
        <authorList>
            <person name="Worden A.Z."/>
            <person name="Lee J.H."/>
            <person name="Mock T."/>
            <person name="Rouze P."/>
            <person name="Simmons M.P."/>
            <person name="Aerts A.L."/>
            <person name="Allen A.E."/>
            <person name="Cuvelier M.L."/>
            <person name="Derelle E."/>
            <person name="Everett M.V."/>
            <person name="Foulon E."/>
            <person name="Grimwood J."/>
            <person name="Gundlach H."/>
            <person name="Henrissat B."/>
            <person name="Napoli C."/>
            <person name="McDonald S.M."/>
            <person name="Parker M.S."/>
            <person name="Rombauts S."/>
            <person name="Salamov A."/>
            <person name="Von Dassow P."/>
            <person name="Badger J.H."/>
            <person name="Coutinho P.M."/>
            <person name="Demir E."/>
            <person name="Dubchak I."/>
            <person name="Gentemann C."/>
            <person name="Eikrem W."/>
            <person name="Gready J.E."/>
            <person name="John U."/>
            <person name="Lanier W."/>
            <person name="Lindquist E.A."/>
            <person name="Lucas S."/>
            <person name="Mayer K.F."/>
            <person name="Moreau H."/>
            <person name="Not F."/>
            <person name="Otillar R."/>
            <person name="Panaud O."/>
            <person name="Pangilinan J."/>
            <person name="Paulsen I."/>
            <person name="Piegu B."/>
            <person name="Poliakov A."/>
            <person name="Robbens S."/>
            <person name="Schmutz J."/>
            <person name="Toulza E."/>
            <person name="Wyss T."/>
            <person name="Zelensky A."/>
            <person name="Zhou K."/>
            <person name="Armbrust E.V."/>
            <person name="Bhattacharya D."/>
            <person name="Goodenough U.W."/>
            <person name="Van de Peer Y."/>
            <person name="Grigoriev I.V."/>
        </authorList>
    </citation>
    <scope>NUCLEOTIDE SEQUENCE [LARGE SCALE GENOMIC DNA]</scope>
    <source>
        <strain evidence="3">RCC299 / NOUM17</strain>
    </source>
</reference>
<feature type="region of interest" description="Disordered" evidence="1">
    <location>
        <begin position="1"/>
        <end position="44"/>
    </location>
</feature>
<feature type="compositionally biased region" description="Acidic residues" evidence="1">
    <location>
        <begin position="257"/>
        <end position="272"/>
    </location>
</feature>
<dbReference type="GeneID" id="8247667"/>
<dbReference type="GO" id="GO:0016279">
    <property type="term" value="F:protein-lysine N-methyltransferase activity"/>
    <property type="evidence" value="ECO:0007669"/>
    <property type="project" value="TreeGrafter"/>
</dbReference>
<dbReference type="SUPFAM" id="SSF82199">
    <property type="entry name" value="SET domain"/>
    <property type="match status" value="1"/>
</dbReference>
<dbReference type="EMBL" id="CP001330">
    <property type="protein sequence ID" value="ACO66201.1"/>
    <property type="molecule type" value="Genomic_DNA"/>
</dbReference>
<keyword evidence="3" id="KW-1185">Reference proteome</keyword>
<dbReference type="PANTHER" id="PTHR13271">
    <property type="entry name" value="UNCHARACTERIZED PUTATIVE METHYLTRANSFERASE"/>
    <property type="match status" value="1"/>
</dbReference>
<dbReference type="InterPro" id="IPR050600">
    <property type="entry name" value="SETD3_SETD6_MTase"/>
</dbReference>
<feature type="compositionally biased region" description="Basic and acidic residues" evidence="1">
    <location>
        <begin position="34"/>
        <end position="44"/>
    </location>
</feature>
<dbReference type="Gene3D" id="3.90.1410.10">
    <property type="entry name" value="set domain protein methyltransferase, domain 1"/>
    <property type="match status" value="1"/>
</dbReference>
<feature type="compositionally biased region" description="Polar residues" evidence="1">
    <location>
        <begin position="1"/>
        <end position="11"/>
    </location>
</feature>
<evidence type="ECO:0000313" key="2">
    <source>
        <dbReference type="EMBL" id="ACO66201.1"/>
    </source>
</evidence>
<feature type="compositionally biased region" description="Low complexity" evidence="1">
    <location>
        <begin position="21"/>
        <end position="31"/>
    </location>
</feature>
<dbReference type="KEGG" id="mis:MICPUN_62556"/>
<dbReference type="AlphaFoldDB" id="C1EEA6"/>
<dbReference type="eggNOG" id="KOG1337">
    <property type="taxonomic scope" value="Eukaryota"/>
</dbReference>
<dbReference type="RefSeq" id="XP_002504943.1">
    <property type="nucleotide sequence ID" value="XM_002504897.1"/>
</dbReference>
<dbReference type="PANTHER" id="PTHR13271:SF145">
    <property type="entry name" value="SET DOMAIN-CONTAINING PROTEIN"/>
    <property type="match status" value="1"/>
</dbReference>
<dbReference type="OMA" id="CEMAASA"/>
<proteinExistence type="predicted"/>
<dbReference type="Proteomes" id="UP000002009">
    <property type="component" value="Chromosome 11"/>
</dbReference>
<organism evidence="2 3">
    <name type="scientific">Micromonas commoda (strain RCC299 / NOUM17 / CCMP2709)</name>
    <name type="common">Picoplanktonic green alga</name>
    <dbReference type="NCBI Taxonomy" id="296587"/>
    <lineage>
        <taxon>Eukaryota</taxon>
        <taxon>Viridiplantae</taxon>
        <taxon>Chlorophyta</taxon>
        <taxon>Mamiellophyceae</taxon>
        <taxon>Mamiellales</taxon>
        <taxon>Mamiellaceae</taxon>
        <taxon>Micromonas</taxon>
    </lineage>
</organism>
<feature type="compositionally biased region" description="Acidic residues" evidence="1">
    <location>
        <begin position="230"/>
        <end position="249"/>
    </location>
</feature>
<feature type="region of interest" description="Disordered" evidence="1">
    <location>
        <begin position="230"/>
        <end position="275"/>
    </location>
</feature>
<dbReference type="InterPro" id="IPR046341">
    <property type="entry name" value="SET_dom_sf"/>
</dbReference>
<dbReference type="InParanoid" id="C1EEA6"/>
<protein>
    <submittedName>
        <fullName evidence="2">Set domain protein</fullName>
    </submittedName>
</protein>
<accession>C1EEA6</accession>
<evidence type="ECO:0000313" key="3">
    <source>
        <dbReference type="Proteomes" id="UP000002009"/>
    </source>
</evidence>
<evidence type="ECO:0000256" key="1">
    <source>
        <dbReference type="SAM" id="MobiDB-lite"/>
    </source>
</evidence>
<gene>
    <name evidence="2" type="ORF">MICPUN_62556</name>
</gene>
<sequence length="493" mass="52330">MATAVTASGGWSTPWRRYPHTSTRASISSRARVSRVDHGQPDPKGEALASWLRTHEGFDELGVRVRFVGEARGFAGVAVDGVKEGDLLVRVPRSAMLTAEDARSCPIVGDVASRVSDTAALALKLLAERDAADGSAWSAWIATLPTWEAVRETHPLAWSRERRERALRGSPTLTRLEAMVASSVEEYESIAAACANAGGTPAPRVEDVTWARAMISSRAFYLDDGDDDVEGEGWWHDDDDDTAGDDEWWPDPAESGDGLDDDPTQPNDDEFEAFGGVDAAPFDDGYRRHDPTGAFVALVPWADALNHSPDADERSLLSLTRDGGTGAVVAELRASAAYAPGDEVHDSYGVGVSRADSFLRYGFVDVSELKCEDSVDVSGEIFLRGLLGGDEPAEPLFARLDAVGLGPGETCVTVTAHGVGESALAWCEMAASAASGEDFDGDFDGDFEDECVAALSRVCEAMAAAYPEQHAAAVGSERGEERACGEDAAALKG</sequence>